<gene>
    <name evidence="1" type="ORF">ATJ97_3082</name>
</gene>
<evidence type="ECO:0000313" key="1">
    <source>
        <dbReference type="EMBL" id="PFG40552.1"/>
    </source>
</evidence>
<evidence type="ECO:0000313" key="2">
    <source>
        <dbReference type="Proteomes" id="UP000222106"/>
    </source>
</evidence>
<dbReference type="Pfam" id="PF13563">
    <property type="entry name" value="2_5_RNA_ligase2"/>
    <property type="match status" value="1"/>
</dbReference>
<accession>A0A2A9EQJ6</accession>
<comment type="caution">
    <text evidence="1">The sequence shown here is derived from an EMBL/GenBank/DDBJ whole genome shotgun (WGS) entry which is preliminary data.</text>
</comment>
<reference evidence="1 2" key="1">
    <citation type="submission" date="2017-10" db="EMBL/GenBank/DDBJ databases">
        <title>Sequencing the genomes of 1000 actinobacteria strains.</title>
        <authorList>
            <person name="Klenk H.-P."/>
        </authorList>
    </citation>
    <scope>NUCLEOTIDE SEQUENCE [LARGE SCALE GENOMIC DNA]</scope>
    <source>
        <strain evidence="1 2">DSM 21838</strain>
    </source>
</reference>
<dbReference type="SUPFAM" id="SSF55144">
    <property type="entry name" value="LigT-like"/>
    <property type="match status" value="1"/>
</dbReference>
<dbReference type="OrthoDB" id="358773at2"/>
<dbReference type="PANTHER" id="PTHR40037">
    <property type="entry name" value="PHOSPHOESTERASE YJCG-RELATED"/>
    <property type="match status" value="1"/>
</dbReference>
<dbReference type="RefSeq" id="WP_098484450.1">
    <property type="nucleotide sequence ID" value="NZ_PDJI01000004.1"/>
</dbReference>
<dbReference type="InterPro" id="IPR050580">
    <property type="entry name" value="2H_phosphoesterase_YjcG-like"/>
</dbReference>
<dbReference type="PANTHER" id="PTHR40037:SF1">
    <property type="entry name" value="PHOSPHOESTERASE SAOUHSC_00951-RELATED"/>
    <property type="match status" value="1"/>
</dbReference>
<proteinExistence type="predicted"/>
<sequence>MHLPERRAGQVRIGVSLQIPQPYSTWLQSVRARLRDPMAHAVPPHVTLLPPTVVDAEQMDEVTEHLAVIARRSSPFIMSLRGAGTFRPVSPVVFVNVVRGAEECAALESQVRTGPLAQDLRFPYHPHVTVAHELDDDVLDAAMEAVDGFEATYAQGSMRLYEHGDDGVWRSVARLVLSGPRVHGDPAARAGAPPATS</sequence>
<dbReference type="Proteomes" id="UP000222106">
    <property type="component" value="Unassembled WGS sequence"/>
</dbReference>
<name>A0A2A9EQJ6_9MICO</name>
<keyword evidence="2" id="KW-1185">Reference proteome</keyword>
<organism evidence="1 2">
    <name type="scientific">Georgenia soli</name>
    <dbReference type="NCBI Taxonomy" id="638953"/>
    <lineage>
        <taxon>Bacteria</taxon>
        <taxon>Bacillati</taxon>
        <taxon>Actinomycetota</taxon>
        <taxon>Actinomycetes</taxon>
        <taxon>Micrococcales</taxon>
        <taxon>Bogoriellaceae</taxon>
        <taxon>Georgenia</taxon>
    </lineage>
</organism>
<keyword evidence="1" id="KW-0436">Ligase</keyword>
<dbReference type="AlphaFoldDB" id="A0A2A9EQJ6"/>
<dbReference type="Gene3D" id="3.90.1140.10">
    <property type="entry name" value="Cyclic phosphodiesterase"/>
    <property type="match status" value="1"/>
</dbReference>
<protein>
    <submittedName>
        <fullName evidence="1">2'-5' RNA ligase</fullName>
    </submittedName>
</protein>
<dbReference type="EMBL" id="PDJI01000004">
    <property type="protein sequence ID" value="PFG40552.1"/>
    <property type="molecule type" value="Genomic_DNA"/>
</dbReference>
<dbReference type="GO" id="GO:0016874">
    <property type="term" value="F:ligase activity"/>
    <property type="evidence" value="ECO:0007669"/>
    <property type="project" value="UniProtKB-KW"/>
</dbReference>
<dbReference type="InterPro" id="IPR009097">
    <property type="entry name" value="Cyclic_Pdiesterase"/>
</dbReference>